<dbReference type="SUPFAM" id="SSF56112">
    <property type="entry name" value="Protein kinase-like (PK-like)"/>
    <property type="match status" value="1"/>
</dbReference>
<dbReference type="Pfam" id="PF00069">
    <property type="entry name" value="Pkinase"/>
    <property type="match status" value="2"/>
</dbReference>
<protein>
    <submittedName>
        <fullName evidence="8">CMGC protein kinase</fullName>
    </submittedName>
</protein>
<dbReference type="SMART" id="SM00220">
    <property type="entry name" value="S_TKc"/>
    <property type="match status" value="1"/>
</dbReference>
<keyword evidence="1" id="KW-0723">Serine/threonine-protein kinase</keyword>
<dbReference type="PANTHER" id="PTHR45646">
    <property type="entry name" value="SERINE/THREONINE-PROTEIN KINASE DOA-RELATED"/>
    <property type="match status" value="1"/>
</dbReference>
<dbReference type="PROSITE" id="PS00107">
    <property type="entry name" value="PROTEIN_KINASE_ATP"/>
    <property type="match status" value="1"/>
</dbReference>
<dbReference type="RefSeq" id="XP_062727361.1">
    <property type="nucleotide sequence ID" value="XM_062865353.1"/>
</dbReference>
<keyword evidence="3 6" id="KW-0547">Nucleotide-binding</keyword>
<gene>
    <name evidence="8" type="ORF">B0T15DRAFT_409577</name>
</gene>
<reference evidence="8" key="1">
    <citation type="journal article" date="2023" name="Mol. Phylogenet. Evol.">
        <title>Genome-scale phylogeny and comparative genomics of the fungal order Sordariales.</title>
        <authorList>
            <person name="Hensen N."/>
            <person name="Bonometti L."/>
            <person name="Westerberg I."/>
            <person name="Brannstrom I.O."/>
            <person name="Guillou S."/>
            <person name="Cros-Aarteil S."/>
            <person name="Calhoun S."/>
            <person name="Haridas S."/>
            <person name="Kuo A."/>
            <person name="Mondo S."/>
            <person name="Pangilinan J."/>
            <person name="Riley R."/>
            <person name="LaButti K."/>
            <person name="Andreopoulos B."/>
            <person name="Lipzen A."/>
            <person name="Chen C."/>
            <person name="Yan M."/>
            <person name="Daum C."/>
            <person name="Ng V."/>
            <person name="Clum A."/>
            <person name="Steindorff A."/>
            <person name="Ohm R.A."/>
            <person name="Martin F."/>
            <person name="Silar P."/>
            <person name="Natvig D.O."/>
            <person name="Lalanne C."/>
            <person name="Gautier V."/>
            <person name="Ament-Velasquez S.L."/>
            <person name="Kruys A."/>
            <person name="Hutchinson M.I."/>
            <person name="Powell A.J."/>
            <person name="Barry K."/>
            <person name="Miller A.N."/>
            <person name="Grigoriev I.V."/>
            <person name="Debuchy R."/>
            <person name="Gladieux P."/>
            <person name="Hiltunen Thoren M."/>
            <person name="Johannesson H."/>
        </authorList>
    </citation>
    <scope>NUCLEOTIDE SEQUENCE</scope>
    <source>
        <strain evidence="8">CBS 333.67</strain>
    </source>
</reference>
<dbReference type="GeneID" id="87884182"/>
<dbReference type="InterPro" id="IPR051175">
    <property type="entry name" value="CLK_kinases"/>
</dbReference>
<organism evidence="8 9">
    <name type="scientific">Chaetomium strumarium</name>
    <dbReference type="NCBI Taxonomy" id="1170767"/>
    <lineage>
        <taxon>Eukaryota</taxon>
        <taxon>Fungi</taxon>
        <taxon>Dikarya</taxon>
        <taxon>Ascomycota</taxon>
        <taxon>Pezizomycotina</taxon>
        <taxon>Sordariomycetes</taxon>
        <taxon>Sordariomycetidae</taxon>
        <taxon>Sordariales</taxon>
        <taxon>Chaetomiaceae</taxon>
        <taxon>Chaetomium</taxon>
    </lineage>
</organism>
<dbReference type="GO" id="GO:0043484">
    <property type="term" value="P:regulation of RNA splicing"/>
    <property type="evidence" value="ECO:0007669"/>
    <property type="project" value="TreeGrafter"/>
</dbReference>
<evidence type="ECO:0000256" key="2">
    <source>
        <dbReference type="ARBA" id="ARBA00022679"/>
    </source>
</evidence>
<dbReference type="InterPro" id="IPR000719">
    <property type="entry name" value="Prot_kinase_dom"/>
</dbReference>
<dbReference type="PANTHER" id="PTHR45646:SF11">
    <property type="entry name" value="SERINE_THREONINE-PROTEIN KINASE DOA"/>
    <property type="match status" value="1"/>
</dbReference>
<comment type="caution">
    <text evidence="8">The sequence shown here is derived from an EMBL/GenBank/DDBJ whole genome shotgun (WGS) entry which is preliminary data.</text>
</comment>
<feature type="domain" description="Protein kinase" evidence="7">
    <location>
        <begin position="63"/>
        <end position="412"/>
    </location>
</feature>
<dbReference type="InterPro" id="IPR017441">
    <property type="entry name" value="Protein_kinase_ATP_BS"/>
</dbReference>
<dbReference type="AlphaFoldDB" id="A0AAJ0M766"/>
<sequence length="420" mass="48798">MVSLVKWMRRVLRPDPWKPLQFPTAGFEEFPASEVLEEEFFHEFKKGDYYPVNIGDLLDSDTYQVVGKLGFGRTSSVWLARDLRARKYVALKIFTRWEGETCRDEFQTCKAIEEAGHSHKGRSYLRTALDQFTIDRPGGLPHHCLVQKPLWDTWGDLLYRNPNRRFSQALLKVSLQQLLSALDYLHTECKLVHTDISEHNILHSIVDKDILKAYVKEEFKTPTPRKHVTLDDGTTVPVYASHRFGMPKHFGHIVLSDFGEAVRGDVKHNHHAQPNQYRAPEVQLGASWSYPIDIWNVGCLIWSVFEGRHLFRGRDPVNHRYSTRAHLAEVVALLGPPPLDLLRRGWRSKEFFSEDGQWIANVTIPRDNSLEKAEHFLTGSDKTMFLNFVRGMLAWRPEDRKTARELLKDPWLNAWEDMDD</sequence>
<dbReference type="GO" id="GO:0005634">
    <property type="term" value="C:nucleus"/>
    <property type="evidence" value="ECO:0007669"/>
    <property type="project" value="TreeGrafter"/>
</dbReference>
<dbReference type="PROSITE" id="PS50011">
    <property type="entry name" value="PROTEIN_KINASE_DOM"/>
    <property type="match status" value="1"/>
</dbReference>
<evidence type="ECO:0000256" key="1">
    <source>
        <dbReference type="ARBA" id="ARBA00022527"/>
    </source>
</evidence>
<keyword evidence="2" id="KW-0808">Transferase</keyword>
<proteinExistence type="predicted"/>
<dbReference type="Proteomes" id="UP001273166">
    <property type="component" value="Unassembled WGS sequence"/>
</dbReference>
<evidence type="ECO:0000256" key="3">
    <source>
        <dbReference type="ARBA" id="ARBA00022741"/>
    </source>
</evidence>
<dbReference type="InterPro" id="IPR011009">
    <property type="entry name" value="Kinase-like_dom_sf"/>
</dbReference>
<evidence type="ECO:0000313" key="9">
    <source>
        <dbReference type="Proteomes" id="UP001273166"/>
    </source>
</evidence>
<evidence type="ECO:0000313" key="8">
    <source>
        <dbReference type="EMBL" id="KAK3311581.1"/>
    </source>
</evidence>
<reference evidence="8" key="2">
    <citation type="submission" date="2023-06" db="EMBL/GenBank/DDBJ databases">
        <authorList>
            <consortium name="Lawrence Berkeley National Laboratory"/>
            <person name="Mondo S.J."/>
            <person name="Hensen N."/>
            <person name="Bonometti L."/>
            <person name="Westerberg I."/>
            <person name="Brannstrom I.O."/>
            <person name="Guillou S."/>
            <person name="Cros-Aarteil S."/>
            <person name="Calhoun S."/>
            <person name="Haridas S."/>
            <person name="Kuo A."/>
            <person name="Pangilinan J."/>
            <person name="Riley R."/>
            <person name="Labutti K."/>
            <person name="Andreopoulos B."/>
            <person name="Lipzen A."/>
            <person name="Chen C."/>
            <person name="Yanf M."/>
            <person name="Daum C."/>
            <person name="Ng V."/>
            <person name="Clum A."/>
            <person name="Steindorff A."/>
            <person name="Ohm R."/>
            <person name="Martin F."/>
            <person name="Silar P."/>
            <person name="Natvig D."/>
            <person name="Lalanne C."/>
            <person name="Gautier V."/>
            <person name="Ament-Velasquez S.L."/>
            <person name="Kruys A."/>
            <person name="Hutchinson M.I."/>
            <person name="Powell A.J."/>
            <person name="Barry K."/>
            <person name="Miller A.N."/>
            <person name="Grigoriev I.V."/>
            <person name="Debuchy R."/>
            <person name="Gladieux P."/>
            <person name="Thoren M.H."/>
            <person name="Johannesson H."/>
        </authorList>
    </citation>
    <scope>NUCLEOTIDE SEQUENCE</scope>
    <source>
        <strain evidence="8">CBS 333.67</strain>
    </source>
</reference>
<dbReference type="Gene3D" id="1.10.510.10">
    <property type="entry name" value="Transferase(Phosphotransferase) domain 1"/>
    <property type="match status" value="1"/>
</dbReference>
<evidence type="ECO:0000256" key="4">
    <source>
        <dbReference type="ARBA" id="ARBA00022777"/>
    </source>
</evidence>
<accession>A0AAJ0M766</accession>
<keyword evidence="4 8" id="KW-0418">Kinase</keyword>
<evidence type="ECO:0000259" key="7">
    <source>
        <dbReference type="PROSITE" id="PS50011"/>
    </source>
</evidence>
<name>A0AAJ0M766_9PEZI</name>
<evidence type="ECO:0000256" key="6">
    <source>
        <dbReference type="PROSITE-ProRule" id="PRU10141"/>
    </source>
</evidence>
<dbReference type="EMBL" id="JAUDZG010000001">
    <property type="protein sequence ID" value="KAK3311581.1"/>
    <property type="molecule type" value="Genomic_DNA"/>
</dbReference>
<keyword evidence="5 6" id="KW-0067">ATP-binding</keyword>
<feature type="binding site" evidence="6">
    <location>
        <position position="92"/>
    </location>
    <ligand>
        <name>ATP</name>
        <dbReference type="ChEBI" id="CHEBI:30616"/>
    </ligand>
</feature>
<dbReference type="GO" id="GO:0004674">
    <property type="term" value="F:protein serine/threonine kinase activity"/>
    <property type="evidence" value="ECO:0007669"/>
    <property type="project" value="UniProtKB-KW"/>
</dbReference>
<dbReference type="GO" id="GO:0005524">
    <property type="term" value="F:ATP binding"/>
    <property type="evidence" value="ECO:0007669"/>
    <property type="project" value="UniProtKB-UniRule"/>
</dbReference>
<evidence type="ECO:0000256" key="5">
    <source>
        <dbReference type="ARBA" id="ARBA00022840"/>
    </source>
</evidence>
<dbReference type="Gene3D" id="3.30.200.20">
    <property type="entry name" value="Phosphorylase Kinase, domain 1"/>
    <property type="match status" value="1"/>
</dbReference>
<keyword evidence="9" id="KW-1185">Reference proteome</keyword>